<evidence type="ECO:0000313" key="1">
    <source>
        <dbReference type="EMBL" id="MBP2324437.1"/>
    </source>
</evidence>
<sequence>MGRQSGSAAAISAGEATTVIWVPNTSWKYRAVMRSAMCADGRNEVIRSPNSIGSTLLTARASASRAAWVDSTPFGSPVVPEV</sequence>
<protein>
    <submittedName>
        <fullName evidence="1">Uncharacterized protein</fullName>
    </submittedName>
</protein>
<dbReference type="EMBL" id="JAGINW010000001">
    <property type="protein sequence ID" value="MBP2324437.1"/>
    <property type="molecule type" value="Genomic_DNA"/>
</dbReference>
<organism evidence="1 2">
    <name type="scientific">Kibdelosporangium banguiense</name>
    <dbReference type="NCBI Taxonomy" id="1365924"/>
    <lineage>
        <taxon>Bacteria</taxon>
        <taxon>Bacillati</taxon>
        <taxon>Actinomycetota</taxon>
        <taxon>Actinomycetes</taxon>
        <taxon>Pseudonocardiales</taxon>
        <taxon>Pseudonocardiaceae</taxon>
        <taxon>Kibdelosporangium</taxon>
    </lineage>
</organism>
<accession>A0ABS4TJ42</accession>
<dbReference type="Proteomes" id="UP001519332">
    <property type="component" value="Unassembled WGS sequence"/>
</dbReference>
<gene>
    <name evidence="1" type="ORF">JOF56_004822</name>
</gene>
<reference evidence="1 2" key="1">
    <citation type="submission" date="2021-03" db="EMBL/GenBank/DDBJ databases">
        <title>Sequencing the genomes of 1000 actinobacteria strains.</title>
        <authorList>
            <person name="Klenk H.-P."/>
        </authorList>
    </citation>
    <scope>NUCLEOTIDE SEQUENCE [LARGE SCALE GENOMIC DNA]</scope>
    <source>
        <strain evidence="1 2">DSM 46670</strain>
    </source>
</reference>
<evidence type="ECO:0000313" key="2">
    <source>
        <dbReference type="Proteomes" id="UP001519332"/>
    </source>
</evidence>
<keyword evidence="2" id="KW-1185">Reference proteome</keyword>
<proteinExistence type="predicted"/>
<name>A0ABS4TJ42_9PSEU</name>
<comment type="caution">
    <text evidence="1">The sequence shown here is derived from an EMBL/GenBank/DDBJ whole genome shotgun (WGS) entry which is preliminary data.</text>
</comment>